<dbReference type="EMBL" id="VOSK01000011">
    <property type="protein sequence ID" value="MPR24752.1"/>
    <property type="molecule type" value="Genomic_DNA"/>
</dbReference>
<keyword evidence="2" id="KW-0378">Hydrolase</keyword>
<gene>
    <name evidence="2" type="ORF">FS320_05780</name>
</gene>
<accession>A0A5N7MCU7</accession>
<evidence type="ECO:0000313" key="2">
    <source>
        <dbReference type="EMBL" id="MPR24752.1"/>
    </source>
</evidence>
<dbReference type="CDD" id="cd16279">
    <property type="entry name" value="metallo-hydrolase-like_MBL-fold"/>
    <property type="match status" value="1"/>
</dbReference>
<evidence type="ECO:0000313" key="3">
    <source>
        <dbReference type="Proteomes" id="UP000403266"/>
    </source>
</evidence>
<comment type="caution">
    <text evidence="2">The sequence shown here is derived from an EMBL/GenBank/DDBJ whole genome shotgun (WGS) entry which is preliminary data.</text>
</comment>
<dbReference type="SMART" id="SM00849">
    <property type="entry name" value="Lactamase_B"/>
    <property type="match status" value="1"/>
</dbReference>
<dbReference type="PANTHER" id="PTHR42663">
    <property type="entry name" value="HYDROLASE C777.06C-RELATED-RELATED"/>
    <property type="match status" value="1"/>
</dbReference>
<keyword evidence="3" id="KW-1185">Reference proteome</keyword>
<reference evidence="2 3" key="1">
    <citation type="journal article" date="2019" name="Syst. Appl. Microbiol.">
        <title>Microvirga tunisiensis sp. nov., a root nodule symbiotic bacterium isolated from Lupinus micranthus and L. luteus grown in Northern Tunisia.</title>
        <authorList>
            <person name="Msaddak A."/>
            <person name="Rejili M."/>
            <person name="Duran D."/>
            <person name="Mars M."/>
            <person name="Palacios J.M."/>
            <person name="Ruiz-Argueso T."/>
            <person name="Rey L."/>
            <person name="Imperial J."/>
        </authorList>
    </citation>
    <scope>NUCLEOTIDE SEQUENCE [LARGE SCALE GENOMIC DNA]</scope>
    <source>
        <strain evidence="2 3">Lmie10</strain>
    </source>
</reference>
<dbReference type="PANTHER" id="PTHR42663:SF6">
    <property type="entry name" value="HYDROLASE C777.06C-RELATED"/>
    <property type="match status" value="1"/>
</dbReference>
<sequence>MMTLRVTILGCGSSAGVPRVGVGWGACDPSNPKNRRRRCSILVEKTGPGGSTTAVLVDTTPDLREQLLGADVRRLDAVLITHEHADHIHGIDDLRPLAIVQHQRIPVYADRMTSELLQIRFGYCFDTPAGSSYPPILKMRHLQSGVTTAVPGPGGAIEALPFRMVHGDIDALGFRFGSIAYAPDVSHMPEESLSSLEGLEILILDALRHTPHPSHFSLSEALELIEKVRPKRAILTNLHTDLDYETLRRELPQHIEPAYDGLQIEAR</sequence>
<dbReference type="Proteomes" id="UP000403266">
    <property type="component" value="Unassembled WGS sequence"/>
</dbReference>
<protein>
    <submittedName>
        <fullName evidence="2">MBL fold metallo-hydrolase</fullName>
    </submittedName>
</protein>
<dbReference type="Pfam" id="PF12706">
    <property type="entry name" value="Lactamase_B_2"/>
    <property type="match status" value="1"/>
</dbReference>
<dbReference type="GO" id="GO:0016787">
    <property type="term" value="F:hydrolase activity"/>
    <property type="evidence" value="ECO:0007669"/>
    <property type="project" value="UniProtKB-KW"/>
</dbReference>
<organism evidence="2 3">
    <name type="scientific">Microvirga tunisiensis</name>
    <dbReference type="NCBI Taxonomy" id="2108360"/>
    <lineage>
        <taxon>Bacteria</taxon>
        <taxon>Pseudomonadati</taxon>
        <taxon>Pseudomonadota</taxon>
        <taxon>Alphaproteobacteria</taxon>
        <taxon>Hyphomicrobiales</taxon>
        <taxon>Methylobacteriaceae</taxon>
        <taxon>Microvirga</taxon>
    </lineage>
</organism>
<evidence type="ECO:0000259" key="1">
    <source>
        <dbReference type="SMART" id="SM00849"/>
    </source>
</evidence>
<dbReference type="Gene3D" id="3.60.15.10">
    <property type="entry name" value="Ribonuclease Z/Hydroxyacylglutathione hydrolase-like"/>
    <property type="match status" value="1"/>
</dbReference>
<dbReference type="AlphaFoldDB" id="A0A5N7MCU7"/>
<dbReference type="SUPFAM" id="SSF56281">
    <property type="entry name" value="Metallo-hydrolase/oxidoreductase"/>
    <property type="match status" value="1"/>
</dbReference>
<feature type="domain" description="Metallo-beta-lactamase" evidence="1">
    <location>
        <begin position="37"/>
        <end position="238"/>
    </location>
</feature>
<name>A0A5N7MCU7_9HYPH</name>
<proteinExistence type="predicted"/>
<dbReference type="InterPro" id="IPR001279">
    <property type="entry name" value="Metallo-B-lactamas"/>
</dbReference>
<dbReference type="InterPro" id="IPR036866">
    <property type="entry name" value="RibonucZ/Hydroxyglut_hydro"/>
</dbReference>